<dbReference type="GO" id="GO:0016567">
    <property type="term" value="P:protein ubiquitination"/>
    <property type="evidence" value="ECO:0007669"/>
    <property type="project" value="UniProtKB-UniPathway"/>
</dbReference>
<dbReference type="Pfam" id="PF03000">
    <property type="entry name" value="NPH3"/>
    <property type="match status" value="1"/>
</dbReference>
<feature type="domain" description="NPH3" evidence="4">
    <location>
        <begin position="1"/>
        <end position="183"/>
    </location>
</feature>
<feature type="chain" id="PRO_5019143148" evidence="3">
    <location>
        <begin position="27"/>
        <end position="183"/>
    </location>
</feature>
<comment type="caution">
    <text evidence="5">The sequence shown here is derived from an EMBL/GenBank/DDBJ whole genome shotgun (WGS) entry which is preliminary data.</text>
</comment>
<proteinExistence type="inferred from homology"/>
<accession>A0A445JXV8</accession>
<dbReference type="PANTHER" id="PTHR32370">
    <property type="entry name" value="OS12G0117600 PROTEIN"/>
    <property type="match status" value="1"/>
</dbReference>
<evidence type="ECO:0000259" key="4">
    <source>
        <dbReference type="PROSITE" id="PS51649"/>
    </source>
</evidence>
<organism evidence="5 6">
    <name type="scientific">Glycine soja</name>
    <name type="common">Wild soybean</name>
    <dbReference type="NCBI Taxonomy" id="3848"/>
    <lineage>
        <taxon>Eukaryota</taxon>
        <taxon>Viridiplantae</taxon>
        <taxon>Streptophyta</taxon>
        <taxon>Embryophyta</taxon>
        <taxon>Tracheophyta</taxon>
        <taxon>Spermatophyta</taxon>
        <taxon>Magnoliopsida</taxon>
        <taxon>eudicotyledons</taxon>
        <taxon>Gunneridae</taxon>
        <taxon>Pentapetalae</taxon>
        <taxon>rosids</taxon>
        <taxon>fabids</taxon>
        <taxon>Fabales</taxon>
        <taxon>Fabaceae</taxon>
        <taxon>Papilionoideae</taxon>
        <taxon>50 kb inversion clade</taxon>
        <taxon>NPAAA clade</taxon>
        <taxon>indigoferoid/millettioid clade</taxon>
        <taxon>Phaseoleae</taxon>
        <taxon>Glycine</taxon>
        <taxon>Glycine subgen. Soja</taxon>
    </lineage>
</organism>
<evidence type="ECO:0000256" key="1">
    <source>
        <dbReference type="ARBA" id="ARBA00022786"/>
    </source>
</evidence>
<gene>
    <name evidence="5" type="ORF">D0Y65_018120</name>
</gene>
<dbReference type="AlphaFoldDB" id="A0A445JXV8"/>
<keyword evidence="3" id="KW-0732">Signal</keyword>
<comment type="similarity">
    <text evidence="2">Belongs to the NPH3 family.</text>
</comment>
<dbReference type="PROSITE" id="PS51649">
    <property type="entry name" value="NPH3"/>
    <property type="match status" value="1"/>
</dbReference>
<evidence type="ECO:0000313" key="5">
    <source>
        <dbReference type="EMBL" id="RZC03311.1"/>
    </source>
</evidence>
<name>A0A445JXV8_GLYSO</name>
<dbReference type="EMBL" id="QZWG01000007">
    <property type="protein sequence ID" value="RZC03311.1"/>
    <property type="molecule type" value="Genomic_DNA"/>
</dbReference>
<sequence length="183" mass="20835">MIPADRGSVSAGFLLRLLIISSPVGVSPVTKTELVKRASIHFEEATMSDLLYPSTSPLDQNFYDTELVLAVLESYLKFWKRISPDAVDNRHLIKSIRSVAKLIDSYLQVVARDDNMPAIGRLEHDDLYQAINIYLKVDQHEQLSSWNQKLEDETAADHTGKPFYCMHPWSRTACMQLILFSNH</sequence>
<reference evidence="5 6" key="1">
    <citation type="submission" date="2018-09" db="EMBL/GenBank/DDBJ databases">
        <title>A high-quality reference genome of wild soybean provides a powerful tool to mine soybean genomes.</title>
        <authorList>
            <person name="Xie M."/>
            <person name="Chung C.Y.L."/>
            <person name="Li M.-W."/>
            <person name="Wong F.-L."/>
            <person name="Chan T.-F."/>
            <person name="Lam H.-M."/>
        </authorList>
    </citation>
    <scope>NUCLEOTIDE SEQUENCE [LARGE SCALE GENOMIC DNA]</scope>
    <source>
        <strain evidence="6">cv. W05</strain>
        <tissue evidence="5">Hypocotyl of etiolated seedlings</tissue>
    </source>
</reference>
<dbReference type="InterPro" id="IPR043454">
    <property type="entry name" value="NPH3/RPT2-like"/>
</dbReference>
<keyword evidence="1" id="KW-0833">Ubl conjugation pathway</keyword>
<evidence type="ECO:0000256" key="2">
    <source>
        <dbReference type="PROSITE-ProRule" id="PRU00982"/>
    </source>
</evidence>
<protein>
    <submittedName>
        <fullName evidence="5">BTB/POZ domain-containing protein</fullName>
    </submittedName>
</protein>
<evidence type="ECO:0000313" key="6">
    <source>
        <dbReference type="Proteomes" id="UP000289340"/>
    </source>
</evidence>
<feature type="signal peptide" evidence="3">
    <location>
        <begin position="1"/>
        <end position="26"/>
    </location>
</feature>
<dbReference type="InterPro" id="IPR027356">
    <property type="entry name" value="NPH3_dom"/>
</dbReference>
<dbReference type="UniPathway" id="UPA00143"/>
<evidence type="ECO:0000256" key="3">
    <source>
        <dbReference type="SAM" id="SignalP"/>
    </source>
</evidence>
<dbReference type="Proteomes" id="UP000289340">
    <property type="component" value="Chromosome 7"/>
</dbReference>
<keyword evidence="6" id="KW-1185">Reference proteome</keyword>